<name>A0A388SUH1_9ACTN</name>
<feature type="transmembrane region" description="Helical" evidence="1">
    <location>
        <begin position="136"/>
        <end position="159"/>
    </location>
</feature>
<dbReference type="AlphaFoldDB" id="A0A388SUH1"/>
<organism evidence="2 3">
    <name type="scientific">Streptomyces spongiicola</name>
    <dbReference type="NCBI Taxonomy" id="1690221"/>
    <lineage>
        <taxon>Bacteria</taxon>
        <taxon>Bacillati</taxon>
        <taxon>Actinomycetota</taxon>
        <taxon>Actinomycetes</taxon>
        <taxon>Kitasatosporales</taxon>
        <taxon>Streptomycetaceae</taxon>
        <taxon>Streptomyces</taxon>
    </lineage>
</organism>
<comment type="caution">
    <text evidence="2">The sequence shown here is derived from an EMBL/GenBank/DDBJ whole genome shotgun (WGS) entry which is preliminary data.</text>
</comment>
<protein>
    <submittedName>
        <fullName evidence="2">DUF998 domain-containing protein</fullName>
    </submittedName>
</protein>
<dbReference type="EMBL" id="BGZL01000003">
    <property type="protein sequence ID" value="GBP99743.1"/>
    <property type="molecule type" value="Genomic_DNA"/>
</dbReference>
<feature type="transmembrane region" description="Helical" evidence="1">
    <location>
        <begin position="62"/>
        <end position="84"/>
    </location>
</feature>
<dbReference type="Proteomes" id="UP000265354">
    <property type="component" value="Unassembled WGS sequence"/>
</dbReference>
<proteinExistence type="predicted"/>
<keyword evidence="1" id="KW-0812">Transmembrane</keyword>
<feature type="transmembrane region" description="Helical" evidence="1">
    <location>
        <begin position="96"/>
        <end position="116"/>
    </location>
</feature>
<keyword evidence="1" id="KW-0472">Membrane</keyword>
<evidence type="ECO:0000313" key="3">
    <source>
        <dbReference type="Proteomes" id="UP000265354"/>
    </source>
</evidence>
<dbReference type="InterPro" id="IPR009339">
    <property type="entry name" value="DUF998"/>
</dbReference>
<sequence>MTRTTSAPIAEGAPARPAARALLAGAAAAGPLFLGAGLTQGLTRDGFDFTRNALSQLSLGDLGWIQITAFLLTGVLLLAGAAGMSRALRGTPGGTWAPRLIGVFGGSFLLAGVFAADPGAGFPAGAPEARAVSLSAHGAVHMFAGMVGYLALCAAFLVLARHFATQGRRGWAVASRIAPAVVLAGFAGSSAGVLAFTAGAGLGLLWLTAVTARLMAAVPPVMRYQPPCPARRFGGAAIRNHRLRTDGNTSA</sequence>
<reference evidence="2 3" key="1">
    <citation type="submission" date="2018-07" db="EMBL/GenBank/DDBJ databases">
        <title>Whole Genome Shotgun Sequence of Streptomyces spongiicola strain 531S.</title>
        <authorList>
            <person name="Dohra H."/>
            <person name="Kodani S."/>
        </authorList>
    </citation>
    <scope>NUCLEOTIDE SEQUENCE [LARGE SCALE GENOMIC DNA]</scope>
    <source>
        <strain evidence="2 3">531S</strain>
    </source>
</reference>
<evidence type="ECO:0000256" key="1">
    <source>
        <dbReference type="SAM" id="Phobius"/>
    </source>
</evidence>
<accession>A0A388SUH1</accession>
<feature type="transmembrane region" description="Helical" evidence="1">
    <location>
        <begin position="21"/>
        <end position="42"/>
    </location>
</feature>
<keyword evidence="1" id="KW-1133">Transmembrane helix</keyword>
<gene>
    <name evidence="2" type="ORF">SSP531S_11400</name>
</gene>
<dbReference type="Pfam" id="PF06197">
    <property type="entry name" value="DUF998"/>
    <property type="match status" value="1"/>
</dbReference>
<evidence type="ECO:0000313" key="2">
    <source>
        <dbReference type="EMBL" id="GBP99743.1"/>
    </source>
</evidence>
<dbReference type="RefSeq" id="WP_116427035.1">
    <property type="nucleotide sequence ID" value="NZ_BGZL01000003.1"/>
</dbReference>